<evidence type="ECO:0000313" key="2">
    <source>
        <dbReference type="EMBL" id="GAA0148777.1"/>
    </source>
</evidence>
<protein>
    <submittedName>
        <fullName evidence="2">Uncharacterized protein</fullName>
    </submittedName>
</protein>
<proteinExistence type="predicted"/>
<keyword evidence="3" id="KW-1185">Reference proteome</keyword>
<keyword evidence="1" id="KW-0175">Coiled coil</keyword>
<accession>A0AAV3PAP6</accession>
<feature type="coiled-coil region" evidence="1">
    <location>
        <begin position="19"/>
        <end position="46"/>
    </location>
</feature>
<organism evidence="2 3">
    <name type="scientific">Lithospermum erythrorhizon</name>
    <name type="common">Purple gromwell</name>
    <name type="synonym">Lithospermum officinale var. erythrorhizon</name>
    <dbReference type="NCBI Taxonomy" id="34254"/>
    <lineage>
        <taxon>Eukaryota</taxon>
        <taxon>Viridiplantae</taxon>
        <taxon>Streptophyta</taxon>
        <taxon>Embryophyta</taxon>
        <taxon>Tracheophyta</taxon>
        <taxon>Spermatophyta</taxon>
        <taxon>Magnoliopsida</taxon>
        <taxon>eudicotyledons</taxon>
        <taxon>Gunneridae</taxon>
        <taxon>Pentapetalae</taxon>
        <taxon>asterids</taxon>
        <taxon>lamiids</taxon>
        <taxon>Boraginales</taxon>
        <taxon>Boraginaceae</taxon>
        <taxon>Boraginoideae</taxon>
        <taxon>Lithospermeae</taxon>
        <taxon>Lithospermum</taxon>
    </lineage>
</organism>
<evidence type="ECO:0000256" key="1">
    <source>
        <dbReference type="SAM" id="Coils"/>
    </source>
</evidence>
<name>A0AAV3PAP6_LITER</name>
<comment type="caution">
    <text evidence="2">The sequence shown here is derived from an EMBL/GenBank/DDBJ whole genome shotgun (WGS) entry which is preliminary data.</text>
</comment>
<reference evidence="2 3" key="1">
    <citation type="submission" date="2024-01" db="EMBL/GenBank/DDBJ databases">
        <title>The complete chloroplast genome sequence of Lithospermum erythrorhizon: insights into the phylogenetic relationship among Boraginaceae species and the maternal lineages of purple gromwells.</title>
        <authorList>
            <person name="Okada T."/>
            <person name="Watanabe K."/>
        </authorList>
    </citation>
    <scope>NUCLEOTIDE SEQUENCE [LARGE SCALE GENOMIC DNA]</scope>
</reference>
<dbReference type="AlphaFoldDB" id="A0AAV3PAP6"/>
<sequence length="105" mass="12072">MSPGIIKRIINRYPGRGQCRGSNDVIAKLQLQVEELNNRLKDIALSKVPAKHSTFLPFSYRPRHESMPRSFKMPKFKTYDGMGDPSNHIKAYDSQLSFWSSEDDV</sequence>
<gene>
    <name evidence="2" type="ORF">LIER_36799</name>
</gene>
<evidence type="ECO:0000313" key="3">
    <source>
        <dbReference type="Proteomes" id="UP001454036"/>
    </source>
</evidence>
<dbReference type="Proteomes" id="UP001454036">
    <property type="component" value="Unassembled WGS sequence"/>
</dbReference>
<dbReference type="EMBL" id="BAABME010017103">
    <property type="protein sequence ID" value="GAA0148777.1"/>
    <property type="molecule type" value="Genomic_DNA"/>
</dbReference>